<keyword evidence="2" id="KW-1185">Reference proteome</keyword>
<dbReference type="RefSeq" id="WP_219530318.1">
    <property type="nucleotide sequence ID" value="NZ_JAHKRM010000008.1"/>
</dbReference>
<accession>A0ABW4G1K7</accession>
<comment type="caution">
    <text evidence="1">The sequence shown here is derived from an EMBL/GenBank/DDBJ whole genome shotgun (WGS) entry which is preliminary data.</text>
</comment>
<proteinExistence type="predicted"/>
<evidence type="ECO:0000313" key="2">
    <source>
        <dbReference type="Proteomes" id="UP001597097"/>
    </source>
</evidence>
<gene>
    <name evidence="1" type="ORF">ACFSJ0_06355</name>
</gene>
<reference evidence="2" key="1">
    <citation type="journal article" date="2019" name="Int. J. Syst. Evol. Microbiol.">
        <title>The Global Catalogue of Microorganisms (GCM) 10K type strain sequencing project: providing services to taxonomists for standard genome sequencing and annotation.</title>
        <authorList>
            <consortium name="The Broad Institute Genomics Platform"/>
            <consortium name="The Broad Institute Genome Sequencing Center for Infectious Disease"/>
            <person name="Wu L."/>
            <person name="Ma J."/>
        </authorList>
    </citation>
    <scope>NUCLEOTIDE SEQUENCE [LARGE SCALE GENOMIC DNA]</scope>
    <source>
        <strain evidence="2">CGMCC 1.15399</strain>
    </source>
</reference>
<organism evidence="1 2">
    <name type="scientific">Nonomuraea guangzhouensis</name>
    <dbReference type="NCBI Taxonomy" id="1291555"/>
    <lineage>
        <taxon>Bacteria</taxon>
        <taxon>Bacillati</taxon>
        <taxon>Actinomycetota</taxon>
        <taxon>Actinomycetes</taxon>
        <taxon>Streptosporangiales</taxon>
        <taxon>Streptosporangiaceae</taxon>
        <taxon>Nonomuraea</taxon>
    </lineage>
</organism>
<dbReference type="Proteomes" id="UP001597097">
    <property type="component" value="Unassembled WGS sequence"/>
</dbReference>
<dbReference type="EMBL" id="JBHUCM010000005">
    <property type="protein sequence ID" value="MFD1536646.1"/>
    <property type="molecule type" value="Genomic_DNA"/>
</dbReference>
<sequence length="133" mass="14506">MSSESQARDGLHDESRTRDVVRGYHEARFRGDVPTAAALIGDEFSFRSPLMTSDDAAGHLAGIVGFVQVVTGVDLISELYGESEATLVYDVHTATPVGTQRTAEHFKLVDGRIASILLIFDATPWQPMRQLMG</sequence>
<evidence type="ECO:0008006" key="3">
    <source>
        <dbReference type="Google" id="ProtNLM"/>
    </source>
</evidence>
<name>A0ABW4G1K7_9ACTN</name>
<evidence type="ECO:0000313" key="1">
    <source>
        <dbReference type="EMBL" id="MFD1536646.1"/>
    </source>
</evidence>
<protein>
    <recommendedName>
        <fullName evidence="3">Nuclear transport factor 2 family protein</fullName>
    </recommendedName>
</protein>